<dbReference type="CDD" id="cd06223">
    <property type="entry name" value="PRTases_typeI"/>
    <property type="match status" value="1"/>
</dbReference>
<dbReference type="SUPFAM" id="SSF53271">
    <property type="entry name" value="PRTase-like"/>
    <property type="match status" value="1"/>
</dbReference>
<dbReference type="AlphaFoldDB" id="A0A238XRZ3"/>
<dbReference type="EMBL" id="FZOB01000001">
    <property type="protein sequence ID" value="SNR61281.1"/>
    <property type="molecule type" value="Genomic_DNA"/>
</dbReference>
<gene>
    <name evidence="3" type="ORF">SAMN06265340_101185</name>
</gene>
<dbReference type="PANTHER" id="PTHR47505">
    <property type="entry name" value="DNA UTILIZATION PROTEIN YHGH"/>
    <property type="match status" value="1"/>
</dbReference>
<accession>A0A238XRZ3</accession>
<comment type="similarity">
    <text evidence="1">Belongs to the ComF/GntX family.</text>
</comment>
<dbReference type="InterPro" id="IPR029057">
    <property type="entry name" value="PRTase-like"/>
</dbReference>
<evidence type="ECO:0000313" key="3">
    <source>
        <dbReference type="EMBL" id="SNR61281.1"/>
    </source>
</evidence>
<feature type="domain" description="Phosphoribosyltransferase" evidence="2">
    <location>
        <begin position="172"/>
        <end position="217"/>
    </location>
</feature>
<dbReference type="Gene3D" id="3.40.50.2020">
    <property type="match status" value="1"/>
</dbReference>
<dbReference type="Proteomes" id="UP000198405">
    <property type="component" value="Unassembled WGS sequence"/>
</dbReference>
<dbReference type="InterPro" id="IPR051910">
    <property type="entry name" value="ComF/GntX_DNA_util-trans"/>
</dbReference>
<name>A0A238XRZ3_9BACT</name>
<proteinExistence type="inferred from homology"/>
<dbReference type="PANTHER" id="PTHR47505:SF1">
    <property type="entry name" value="DNA UTILIZATION PROTEIN YHGH"/>
    <property type="match status" value="1"/>
</dbReference>
<dbReference type="RefSeq" id="WP_245807302.1">
    <property type="nucleotide sequence ID" value="NZ_FZOB01000001.1"/>
</dbReference>
<sequence length="222" mass="25344">MCGRYLFVNHKKVACNLCWRLYFKPFLDKKCEVCGYPLRLSPGCEPLCGECFRGRSFNFDAVDYFTLYDGIVEIAIKKLKFEFRRDIAEVLGDGIKLHLCKFLKKKKVDFVVPVPLHPDELKVRGFNQCELILRGAKIPFVSGVVRLYPGKRQSTLGKKERRENVRGLFGLEKGIDFRGKTVCIFDDIFTTGSTADEIARLLKDSGAKRVVVYTLARATTLK</sequence>
<dbReference type="InterPro" id="IPR000836">
    <property type="entry name" value="PRTase_dom"/>
</dbReference>
<evidence type="ECO:0000259" key="2">
    <source>
        <dbReference type="Pfam" id="PF00156"/>
    </source>
</evidence>
<evidence type="ECO:0000256" key="1">
    <source>
        <dbReference type="ARBA" id="ARBA00008007"/>
    </source>
</evidence>
<keyword evidence="4" id="KW-1185">Reference proteome</keyword>
<evidence type="ECO:0000313" key="4">
    <source>
        <dbReference type="Proteomes" id="UP000198405"/>
    </source>
</evidence>
<protein>
    <submittedName>
        <fullName evidence="3">ComF family protein</fullName>
    </submittedName>
</protein>
<organism evidence="3 4">
    <name type="scientific">Desulfurobacterium atlanticum</name>
    <dbReference type="NCBI Taxonomy" id="240169"/>
    <lineage>
        <taxon>Bacteria</taxon>
        <taxon>Pseudomonadati</taxon>
        <taxon>Aquificota</taxon>
        <taxon>Aquificia</taxon>
        <taxon>Desulfurobacteriales</taxon>
        <taxon>Desulfurobacteriaceae</taxon>
        <taxon>Desulfurobacterium</taxon>
    </lineage>
</organism>
<dbReference type="Pfam" id="PF00156">
    <property type="entry name" value="Pribosyltran"/>
    <property type="match status" value="1"/>
</dbReference>
<reference evidence="4" key="1">
    <citation type="submission" date="2017-06" db="EMBL/GenBank/DDBJ databases">
        <authorList>
            <person name="Varghese N."/>
            <person name="Submissions S."/>
        </authorList>
    </citation>
    <scope>NUCLEOTIDE SEQUENCE [LARGE SCALE GENOMIC DNA]</scope>
    <source>
        <strain evidence="4">DSM 15668</strain>
    </source>
</reference>